<keyword evidence="2" id="KW-1185">Reference proteome</keyword>
<sequence>MKIDLEKISIDNSGDNFQIKLNPGIEIPTNLYKYYYLNKNSVDVLKNNTLHFSHSFTMNDLMDGSFLLWDMESFLNQYMQEHNIPEEEKIIYHKQFLKKLSDEFIKNIGVFCSCETYKNDLLWTHYTSESGFCIDINSEKLLETLQNYQSYIFPINYGELKQIDLFKYSKKRIEGNSPVFDANIPIFYSFANKDEYWAYEKEWRFIIRDQSFGSITNPQIIISKEQNEQEKKALGKRNIPIVTPFIERIILATIFFNNKRFEAYSDNRYYFSQNDEIPILIEFLMTLKDNYEDKIFQIDKMLKNGNVVRDIQYKINIVEVNDNYVEIRRTYFESEN</sequence>
<evidence type="ECO:0000313" key="1">
    <source>
        <dbReference type="EMBL" id="MDR6442475.1"/>
    </source>
</evidence>
<evidence type="ECO:0000313" key="2">
    <source>
        <dbReference type="Proteomes" id="UP001184376"/>
    </source>
</evidence>
<name>A0ACC6IXP5_9FLAO</name>
<proteinExistence type="predicted"/>
<protein>
    <submittedName>
        <fullName evidence="1">Uncharacterized protein</fullName>
    </submittedName>
</protein>
<organism evidence="1 2">
    <name type="scientific">Chryseobacterium bernardetii</name>
    <dbReference type="NCBI Taxonomy" id="1241978"/>
    <lineage>
        <taxon>Bacteria</taxon>
        <taxon>Pseudomonadati</taxon>
        <taxon>Bacteroidota</taxon>
        <taxon>Flavobacteriia</taxon>
        <taxon>Flavobacteriales</taxon>
        <taxon>Weeksellaceae</taxon>
        <taxon>Chryseobacterium group</taxon>
        <taxon>Chryseobacterium</taxon>
    </lineage>
</organism>
<dbReference type="Proteomes" id="UP001184376">
    <property type="component" value="Unassembled WGS sequence"/>
</dbReference>
<accession>A0ACC6IXP5</accession>
<dbReference type="EMBL" id="JAVDRG010000005">
    <property type="protein sequence ID" value="MDR6442475.1"/>
    <property type="molecule type" value="Genomic_DNA"/>
</dbReference>
<gene>
    <name evidence="1" type="ORF">J2795_003200</name>
</gene>
<comment type="caution">
    <text evidence="1">The sequence shown here is derived from an EMBL/GenBank/DDBJ whole genome shotgun (WGS) entry which is preliminary data.</text>
</comment>
<reference evidence="1" key="1">
    <citation type="submission" date="2023-07" db="EMBL/GenBank/DDBJ databases">
        <title>Sorghum-associated microbial communities from plants grown in Nebraska, USA.</title>
        <authorList>
            <person name="Schachtman D."/>
        </authorList>
    </citation>
    <scope>NUCLEOTIDE SEQUENCE</scope>
    <source>
        <strain evidence="1">DS1280</strain>
    </source>
</reference>